<dbReference type="EMBL" id="CP013655">
    <property type="protein sequence ID" value="ALS38536.1"/>
    <property type="molecule type" value="Genomic_DNA"/>
</dbReference>
<organism evidence="2 3">
    <name type="scientific">Enterococcus rotai</name>
    <dbReference type="NCBI Taxonomy" id="118060"/>
    <lineage>
        <taxon>Bacteria</taxon>
        <taxon>Bacillati</taxon>
        <taxon>Bacillota</taxon>
        <taxon>Bacilli</taxon>
        <taxon>Lactobacillales</taxon>
        <taxon>Enterococcaceae</taxon>
        <taxon>Enterococcus</taxon>
    </lineage>
</organism>
<dbReference type="KEGG" id="erx:ATZ35_15690"/>
<dbReference type="Pfam" id="PF00903">
    <property type="entry name" value="Glyoxalase"/>
    <property type="match status" value="1"/>
</dbReference>
<protein>
    <recommendedName>
        <fullName evidence="1">VOC domain-containing protein</fullName>
    </recommendedName>
</protein>
<dbReference type="PANTHER" id="PTHR43279:SF1">
    <property type="entry name" value="CATECHOL-2,3-DIOXYGENASE"/>
    <property type="match status" value="1"/>
</dbReference>
<evidence type="ECO:0000313" key="2">
    <source>
        <dbReference type="EMBL" id="ALS38536.1"/>
    </source>
</evidence>
<dbReference type="InterPro" id="IPR029068">
    <property type="entry name" value="Glyas_Bleomycin-R_OHBP_Dase"/>
</dbReference>
<dbReference type="AlphaFoldDB" id="A0A0U2XEN2"/>
<dbReference type="SUPFAM" id="SSF54593">
    <property type="entry name" value="Glyoxalase/Bleomycin resistance protein/Dihydroxybiphenyl dioxygenase"/>
    <property type="match status" value="2"/>
</dbReference>
<dbReference type="Pfam" id="PF14507">
    <property type="entry name" value="CppA_C"/>
    <property type="match status" value="1"/>
</dbReference>
<gene>
    <name evidence="2" type="ORF">ATZ35_15690</name>
</gene>
<dbReference type="Proteomes" id="UP000067523">
    <property type="component" value="Chromosome"/>
</dbReference>
<proteinExistence type="predicted"/>
<dbReference type="InterPro" id="IPR037523">
    <property type="entry name" value="VOC_core"/>
</dbReference>
<dbReference type="PANTHER" id="PTHR43279">
    <property type="entry name" value="CATECHOL-2,3-DIOXYGENASE"/>
    <property type="match status" value="1"/>
</dbReference>
<evidence type="ECO:0000313" key="3">
    <source>
        <dbReference type="Proteomes" id="UP000067523"/>
    </source>
</evidence>
<dbReference type="PROSITE" id="PS51819">
    <property type="entry name" value="VOC"/>
    <property type="match status" value="1"/>
</dbReference>
<dbReference type="RefSeq" id="WP_208928083.1">
    <property type="nucleotide sequence ID" value="NZ_CP013655.1"/>
</dbReference>
<dbReference type="Gene3D" id="3.10.180.10">
    <property type="entry name" value="2,3-Dihydroxybiphenyl 1,2-Dioxygenase, domain 1"/>
    <property type="match status" value="2"/>
</dbReference>
<sequence>MEKFQLSEDVYVRTVALRVKDVEKMVRFYKNVLGFILKLEENNLSIFGSQKKDSRLLILEETDPDEEQVVSLNKAICLSLRIPTKEEFGSLLRRITAHNYPIDKSVQRGNRKSIFLEDPEGNELEISYQNSVDQTVEVAESLDIQPLIQESNVLYSSLSADVVFDRIKLRVENKSEHLTFYQDVLGMFSEDVSMGKLSMKNGNFEIYLADSVTQNENKLESEECLGVDFFVLGLETETEMKLLKQHLENKQQKFFVDKKLTILTIYDPSDIEWWFVRN</sequence>
<accession>A0A0U2XEN2</accession>
<reference evidence="3" key="1">
    <citation type="submission" date="2015-12" db="EMBL/GenBank/DDBJ databases">
        <authorList>
            <person name="Lauer A."/>
            <person name="Humrighouse B."/>
            <person name="Loparev V."/>
            <person name="Shewmaker P.L."/>
            <person name="Whitney A.M."/>
            <person name="McLaughlin R.W."/>
        </authorList>
    </citation>
    <scope>NUCLEOTIDE SEQUENCE [LARGE SCALE GENOMIC DNA]</scope>
    <source>
        <strain evidence="3">LMG 26678</strain>
    </source>
</reference>
<evidence type="ECO:0000259" key="1">
    <source>
        <dbReference type="PROSITE" id="PS51819"/>
    </source>
</evidence>
<dbReference type="InterPro" id="IPR004360">
    <property type="entry name" value="Glyas_Fos-R_dOase_dom"/>
</dbReference>
<keyword evidence="3" id="KW-1185">Reference proteome</keyword>
<name>A0A0U2XEN2_9ENTE</name>
<feature type="domain" description="VOC" evidence="1">
    <location>
        <begin position="11"/>
        <end position="129"/>
    </location>
</feature>
<dbReference type="InterPro" id="IPR032703">
    <property type="entry name" value="CppA_C"/>
</dbReference>
<dbReference type="STRING" id="118060.ATZ35_15690"/>